<dbReference type="InterPro" id="IPR013785">
    <property type="entry name" value="Aldolase_TIM"/>
</dbReference>
<sequence>MSKLFSEVALRSLTSRNRIMVSPMCQYSSEDGFATNWHLVHLGSRAVGGAGIVMSEATAVSPEGRISYADLGIWKDEHLPKLKQITEFVKDQGAIPAIQLAHAGRKASKNKPWEGNEYITPEKEGWDIVAPSAIPFKEDAPVPKEMEKHDIEKVIEDFVAAAKRALKAGFEIAEIHAAHGYLLHEFCSPVSNDRSDKYGGSFENRIRLVLEVTEAVREVWPAELPLFVRISATDWLPERESWTIEDSVNLSKELKKRGVDLIDVSSGGLVPEQKVDGGPGFQMPFAEQIKREAEIATGAVGIITQAQQAETILRTEQADLIIMAREFLRDPYFPLHAADNLRDNIEWPNQYKRAKP</sequence>
<evidence type="ECO:0000256" key="2">
    <source>
        <dbReference type="ARBA" id="ARBA00022630"/>
    </source>
</evidence>
<keyword evidence="2" id="KW-0285">Flavoprotein</keyword>
<accession>A0A521E461</accession>
<organism evidence="7 8">
    <name type="scientific">Gracilimonas mengyeensis</name>
    <dbReference type="NCBI Taxonomy" id="1302730"/>
    <lineage>
        <taxon>Bacteria</taxon>
        <taxon>Pseudomonadati</taxon>
        <taxon>Balneolota</taxon>
        <taxon>Balneolia</taxon>
        <taxon>Balneolales</taxon>
        <taxon>Balneolaceae</taxon>
        <taxon>Gracilimonas</taxon>
    </lineage>
</organism>
<dbReference type="CDD" id="cd02932">
    <property type="entry name" value="OYE_YqiM_FMN"/>
    <property type="match status" value="1"/>
</dbReference>
<gene>
    <name evidence="7" type="ORF">SAMN06265219_110144</name>
</gene>
<comment type="cofactor">
    <cofactor evidence="1">
        <name>FMN</name>
        <dbReference type="ChEBI" id="CHEBI:58210"/>
    </cofactor>
</comment>
<dbReference type="Gene3D" id="3.20.20.70">
    <property type="entry name" value="Aldolase class I"/>
    <property type="match status" value="1"/>
</dbReference>
<name>A0A521E461_9BACT</name>
<dbReference type="AlphaFoldDB" id="A0A521E461"/>
<dbReference type="GO" id="GO:0050661">
    <property type="term" value="F:NADP binding"/>
    <property type="evidence" value="ECO:0007669"/>
    <property type="project" value="InterPro"/>
</dbReference>
<evidence type="ECO:0000256" key="5">
    <source>
        <dbReference type="ARBA" id="ARBA00023002"/>
    </source>
</evidence>
<dbReference type="RefSeq" id="WP_142454957.1">
    <property type="nucleotide sequence ID" value="NZ_FXTP01000010.1"/>
</dbReference>
<dbReference type="EMBL" id="FXTP01000010">
    <property type="protein sequence ID" value="SMO78726.1"/>
    <property type="molecule type" value="Genomic_DNA"/>
</dbReference>
<keyword evidence="3" id="KW-0288">FMN</keyword>
<dbReference type="PANTHER" id="PTHR43303:SF4">
    <property type="entry name" value="NADPH DEHYDROGENASE C23G7.10C-RELATED"/>
    <property type="match status" value="1"/>
</dbReference>
<dbReference type="Pfam" id="PF00724">
    <property type="entry name" value="Oxidored_FMN"/>
    <property type="match status" value="1"/>
</dbReference>
<protein>
    <submittedName>
        <fullName evidence="7">2,4-dienoyl-CoA reductase</fullName>
    </submittedName>
</protein>
<dbReference type="GO" id="GO:0010181">
    <property type="term" value="F:FMN binding"/>
    <property type="evidence" value="ECO:0007669"/>
    <property type="project" value="InterPro"/>
</dbReference>
<evidence type="ECO:0000313" key="7">
    <source>
        <dbReference type="EMBL" id="SMO78726.1"/>
    </source>
</evidence>
<evidence type="ECO:0000256" key="4">
    <source>
        <dbReference type="ARBA" id="ARBA00022857"/>
    </source>
</evidence>
<dbReference type="InterPro" id="IPR044152">
    <property type="entry name" value="YqjM-like"/>
</dbReference>
<dbReference type="GO" id="GO:0003959">
    <property type="term" value="F:NADPH dehydrogenase activity"/>
    <property type="evidence" value="ECO:0007669"/>
    <property type="project" value="InterPro"/>
</dbReference>
<keyword evidence="8" id="KW-1185">Reference proteome</keyword>
<dbReference type="NCBIfam" id="NF010047">
    <property type="entry name" value="PRK13523.1"/>
    <property type="match status" value="1"/>
</dbReference>
<reference evidence="7 8" key="1">
    <citation type="submission" date="2017-05" db="EMBL/GenBank/DDBJ databases">
        <authorList>
            <person name="Varghese N."/>
            <person name="Submissions S."/>
        </authorList>
    </citation>
    <scope>NUCLEOTIDE SEQUENCE [LARGE SCALE GENOMIC DNA]</scope>
    <source>
        <strain evidence="7 8">DSM 21985</strain>
    </source>
</reference>
<dbReference type="PANTHER" id="PTHR43303">
    <property type="entry name" value="NADPH DEHYDROGENASE C23G7.10C-RELATED"/>
    <property type="match status" value="1"/>
</dbReference>
<dbReference type="InterPro" id="IPR001155">
    <property type="entry name" value="OxRdtase_FMN_N"/>
</dbReference>
<proteinExistence type="predicted"/>
<evidence type="ECO:0000256" key="1">
    <source>
        <dbReference type="ARBA" id="ARBA00001917"/>
    </source>
</evidence>
<keyword evidence="5" id="KW-0560">Oxidoreductase</keyword>
<dbReference type="SUPFAM" id="SSF51395">
    <property type="entry name" value="FMN-linked oxidoreductases"/>
    <property type="match status" value="1"/>
</dbReference>
<keyword evidence="4" id="KW-0521">NADP</keyword>
<evidence type="ECO:0000256" key="3">
    <source>
        <dbReference type="ARBA" id="ARBA00022643"/>
    </source>
</evidence>
<feature type="domain" description="NADH:flavin oxidoreductase/NADH oxidase N-terminal" evidence="6">
    <location>
        <begin position="3"/>
        <end position="344"/>
    </location>
</feature>
<dbReference type="Proteomes" id="UP000317557">
    <property type="component" value="Unassembled WGS sequence"/>
</dbReference>
<evidence type="ECO:0000313" key="8">
    <source>
        <dbReference type="Proteomes" id="UP000317557"/>
    </source>
</evidence>
<evidence type="ECO:0000259" key="6">
    <source>
        <dbReference type="Pfam" id="PF00724"/>
    </source>
</evidence>
<dbReference type="OrthoDB" id="9772736at2"/>